<accession>A0A0A9CHK8</accession>
<evidence type="ECO:0000313" key="1">
    <source>
        <dbReference type="EMBL" id="JAD75046.1"/>
    </source>
</evidence>
<dbReference type="EMBL" id="GBRH01222849">
    <property type="protein sequence ID" value="JAD75046.1"/>
    <property type="molecule type" value="Transcribed_RNA"/>
</dbReference>
<name>A0A0A9CHK8_ARUDO</name>
<reference evidence="1" key="1">
    <citation type="submission" date="2014-09" db="EMBL/GenBank/DDBJ databases">
        <authorList>
            <person name="Magalhaes I.L.F."/>
            <person name="Oliveira U."/>
            <person name="Santos F.R."/>
            <person name="Vidigal T.H.D.A."/>
            <person name="Brescovit A.D."/>
            <person name="Santos A.J."/>
        </authorList>
    </citation>
    <scope>NUCLEOTIDE SEQUENCE</scope>
    <source>
        <tissue evidence="1">Shoot tissue taken approximately 20 cm above the soil surface</tissue>
    </source>
</reference>
<proteinExistence type="predicted"/>
<protein>
    <submittedName>
        <fullName evidence="1">Uncharacterized protein</fullName>
    </submittedName>
</protein>
<organism evidence="1">
    <name type="scientific">Arundo donax</name>
    <name type="common">Giant reed</name>
    <name type="synonym">Donax arundinaceus</name>
    <dbReference type="NCBI Taxonomy" id="35708"/>
    <lineage>
        <taxon>Eukaryota</taxon>
        <taxon>Viridiplantae</taxon>
        <taxon>Streptophyta</taxon>
        <taxon>Embryophyta</taxon>
        <taxon>Tracheophyta</taxon>
        <taxon>Spermatophyta</taxon>
        <taxon>Magnoliopsida</taxon>
        <taxon>Liliopsida</taxon>
        <taxon>Poales</taxon>
        <taxon>Poaceae</taxon>
        <taxon>PACMAD clade</taxon>
        <taxon>Arundinoideae</taxon>
        <taxon>Arundineae</taxon>
        <taxon>Arundo</taxon>
    </lineage>
</organism>
<dbReference type="AlphaFoldDB" id="A0A0A9CHK8"/>
<sequence>MKSLSPLTTTRKPKWQHFPGRQQMICIAHNQIRTPICMSPKIAKLNLSH</sequence>
<reference evidence="1" key="2">
    <citation type="journal article" date="2015" name="Data Brief">
        <title>Shoot transcriptome of the giant reed, Arundo donax.</title>
        <authorList>
            <person name="Barrero R.A."/>
            <person name="Guerrero F.D."/>
            <person name="Moolhuijzen P."/>
            <person name="Goolsby J.A."/>
            <person name="Tidwell J."/>
            <person name="Bellgard S.E."/>
            <person name="Bellgard M.I."/>
        </authorList>
    </citation>
    <scope>NUCLEOTIDE SEQUENCE</scope>
    <source>
        <tissue evidence="1">Shoot tissue taken approximately 20 cm above the soil surface</tissue>
    </source>
</reference>